<organism evidence="1 2">
    <name type="scientific">Rhodoferax lithotrophicus</name>
    <dbReference type="NCBI Taxonomy" id="2798804"/>
    <lineage>
        <taxon>Bacteria</taxon>
        <taxon>Pseudomonadati</taxon>
        <taxon>Pseudomonadota</taxon>
        <taxon>Betaproteobacteria</taxon>
        <taxon>Burkholderiales</taxon>
        <taxon>Comamonadaceae</taxon>
        <taxon>Rhodoferax</taxon>
    </lineage>
</organism>
<dbReference type="Proteomes" id="UP000824366">
    <property type="component" value="Chromosome"/>
</dbReference>
<dbReference type="EMBL" id="AP024238">
    <property type="protein sequence ID" value="BCO26898.1"/>
    <property type="molecule type" value="Genomic_DNA"/>
</dbReference>
<accession>A0ABM7ML03</accession>
<protein>
    <submittedName>
        <fullName evidence="1">Uncharacterized protein</fullName>
    </submittedName>
</protein>
<name>A0ABM7ML03_9BURK</name>
<gene>
    <name evidence="1" type="ORF">MIZ03_1784</name>
</gene>
<proteinExistence type="predicted"/>
<evidence type="ECO:0000313" key="2">
    <source>
        <dbReference type="Proteomes" id="UP000824366"/>
    </source>
</evidence>
<reference evidence="1 2" key="1">
    <citation type="journal article" date="2021" name="Microbiol. Spectr.">
        <title>A Single Bacterium Capable of Oxidation and Reduction of Iron at Circumneutral pH.</title>
        <authorList>
            <person name="Kato S."/>
            <person name="Ohkuma M."/>
        </authorList>
    </citation>
    <scope>NUCLEOTIDE SEQUENCE [LARGE SCALE GENOMIC DNA]</scope>
    <source>
        <strain evidence="1 2">MIZ03</strain>
    </source>
</reference>
<evidence type="ECO:0000313" key="1">
    <source>
        <dbReference type="EMBL" id="BCO26898.1"/>
    </source>
</evidence>
<sequence>MSEMPNDPPRCKGIAQEMENLPTVIKSCELKMTSYKVFTFSENSTKMIL</sequence>
<keyword evidence="2" id="KW-1185">Reference proteome</keyword>